<evidence type="ECO:0000256" key="5">
    <source>
        <dbReference type="ARBA" id="ARBA00022777"/>
    </source>
</evidence>
<dbReference type="PANTHER" id="PTHR12595:SF0">
    <property type="entry name" value="ADENYLATE KINASE ISOENZYME 6"/>
    <property type="match status" value="1"/>
</dbReference>
<dbReference type="Pfam" id="PF13238">
    <property type="entry name" value="AAA_18"/>
    <property type="match status" value="1"/>
</dbReference>
<dbReference type="Gene3D" id="3.40.50.300">
    <property type="entry name" value="P-loop containing nucleotide triphosphate hydrolases"/>
    <property type="match status" value="1"/>
</dbReference>
<keyword evidence="5 7" id="KW-0418">Kinase</keyword>
<dbReference type="InterPro" id="IPR027417">
    <property type="entry name" value="P-loop_NTPase"/>
</dbReference>
<evidence type="ECO:0000313" key="7">
    <source>
        <dbReference type="EMBL" id="AIE90725.1"/>
    </source>
</evidence>
<evidence type="ECO:0000256" key="2">
    <source>
        <dbReference type="ARBA" id="ARBA00022552"/>
    </source>
</evidence>
<accession>A0A075FH55</accession>
<organism evidence="7">
    <name type="scientific">uncultured marine thaumarchaeote AD1000_06_A03</name>
    <dbReference type="NCBI Taxonomy" id="1455884"/>
    <lineage>
        <taxon>Archaea</taxon>
        <taxon>Nitrososphaerota</taxon>
        <taxon>environmental samples</taxon>
    </lineage>
</organism>
<keyword evidence="3" id="KW-0808">Transferase</keyword>
<evidence type="ECO:0000256" key="1">
    <source>
        <dbReference type="ARBA" id="ARBA00022517"/>
    </source>
</evidence>
<dbReference type="EMBL" id="KF900317">
    <property type="protein sequence ID" value="AIE90725.1"/>
    <property type="molecule type" value="Genomic_DNA"/>
</dbReference>
<dbReference type="SUPFAM" id="SSF52540">
    <property type="entry name" value="P-loop containing nucleoside triphosphate hydrolases"/>
    <property type="match status" value="1"/>
</dbReference>
<reference evidence="7" key="1">
    <citation type="journal article" date="2014" name="Genome Biol. Evol.">
        <title>Pangenome evidence for extensive interdomain horizontal transfer affecting lineage core and shell genes in uncultured planktonic thaumarchaeota and euryarchaeota.</title>
        <authorList>
            <person name="Deschamps P."/>
            <person name="Zivanovic Y."/>
            <person name="Moreira D."/>
            <person name="Rodriguez-Valera F."/>
            <person name="Lopez-Garcia P."/>
        </authorList>
    </citation>
    <scope>NUCLEOTIDE SEQUENCE</scope>
</reference>
<dbReference type="InterPro" id="IPR020618">
    <property type="entry name" value="Adenyl_kinase_AK6"/>
</dbReference>
<name>A0A075FH55_9ARCH</name>
<keyword evidence="6" id="KW-0067">ATP-binding</keyword>
<dbReference type="GO" id="GO:0016887">
    <property type="term" value="F:ATP hydrolysis activity"/>
    <property type="evidence" value="ECO:0007669"/>
    <property type="project" value="InterPro"/>
</dbReference>
<evidence type="ECO:0000256" key="6">
    <source>
        <dbReference type="ARBA" id="ARBA00022840"/>
    </source>
</evidence>
<dbReference type="GO" id="GO:0005524">
    <property type="term" value="F:ATP binding"/>
    <property type="evidence" value="ECO:0007669"/>
    <property type="project" value="UniProtKB-KW"/>
</dbReference>
<proteinExistence type="predicted"/>
<evidence type="ECO:0000256" key="4">
    <source>
        <dbReference type="ARBA" id="ARBA00022741"/>
    </source>
</evidence>
<protein>
    <submittedName>
        <fullName evidence="7">Adenylate kinase</fullName>
    </submittedName>
</protein>
<keyword evidence="1" id="KW-0690">Ribosome biogenesis</keyword>
<keyword evidence="4" id="KW-0547">Nucleotide-binding</keyword>
<dbReference type="AlphaFoldDB" id="A0A075FH55"/>
<evidence type="ECO:0000256" key="3">
    <source>
        <dbReference type="ARBA" id="ARBA00022679"/>
    </source>
</evidence>
<dbReference type="GO" id="GO:0004017">
    <property type="term" value="F:AMP kinase activity"/>
    <property type="evidence" value="ECO:0007669"/>
    <property type="project" value="InterPro"/>
</dbReference>
<dbReference type="PANTHER" id="PTHR12595">
    <property type="entry name" value="POS9-ACTIVATING FACTOR FAP7-RELATED"/>
    <property type="match status" value="1"/>
</dbReference>
<sequence>MIGITGNPGTGKKTIARELSENMNVDVFDINKFIIENNLAEYEEGQLIVNNLKNVRERIDNEFIGKEFIIIGHLLPEVIPEETLLKVIVLRCEPDILIDRYKERNYDELKIKDNLVSELIGTIHYNTVMKYGNDKTFEIDVSNKNISNIVDEITMIINDEIISKDRIDWIDYASKSNKLRRYLN</sequence>
<keyword evidence="2" id="KW-0698">rRNA processing</keyword>
<dbReference type="GO" id="GO:0006364">
    <property type="term" value="P:rRNA processing"/>
    <property type="evidence" value="ECO:0007669"/>
    <property type="project" value="UniProtKB-KW"/>
</dbReference>